<feature type="region of interest" description="Disordered" evidence="1">
    <location>
        <begin position="53"/>
        <end position="199"/>
    </location>
</feature>
<evidence type="ECO:0000313" key="4">
    <source>
        <dbReference type="RefSeq" id="XP_056682414.1"/>
    </source>
</evidence>
<dbReference type="RefSeq" id="XP_056682413.1">
    <property type="nucleotide sequence ID" value="XM_056826435.1"/>
</dbReference>
<name>A0ABM3QGC5_SPIOL</name>
<evidence type="ECO:0000313" key="5">
    <source>
        <dbReference type="RefSeq" id="XP_056682415.1"/>
    </source>
</evidence>
<dbReference type="PANTHER" id="PTHR33701">
    <property type="entry name" value="TRANSMEMBRANE PROTEIN"/>
    <property type="match status" value="1"/>
</dbReference>
<feature type="compositionally biased region" description="Basic and acidic residues" evidence="1">
    <location>
        <begin position="111"/>
        <end position="126"/>
    </location>
</feature>
<accession>A0ABM3QGC5</accession>
<evidence type="ECO:0000256" key="1">
    <source>
        <dbReference type="SAM" id="MobiDB-lite"/>
    </source>
</evidence>
<proteinExistence type="predicted"/>
<evidence type="ECO:0000313" key="2">
    <source>
        <dbReference type="Proteomes" id="UP000813463"/>
    </source>
</evidence>
<feature type="compositionally biased region" description="Polar residues" evidence="1">
    <location>
        <begin position="72"/>
        <end position="87"/>
    </location>
</feature>
<reference evidence="2" key="1">
    <citation type="journal article" date="2021" name="Nat. Commun.">
        <title>Genomic analyses provide insights into spinach domestication and the genetic basis of agronomic traits.</title>
        <authorList>
            <person name="Cai X."/>
            <person name="Sun X."/>
            <person name="Xu C."/>
            <person name="Sun H."/>
            <person name="Wang X."/>
            <person name="Ge C."/>
            <person name="Zhang Z."/>
            <person name="Wang Q."/>
            <person name="Fei Z."/>
            <person name="Jiao C."/>
            <person name="Wang Q."/>
        </authorList>
    </citation>
    <scope>NUCLEOTIDE SEQUENCE [LARGE SCALE GENOMIC DNA]</scope>
    <source>
        <strain evidence="2">cv. Varoflay</strain>
    </source>
</reference>
<dbReference type="GeneID" id="110775347"/>
<dbReference type="Proteomes" id="UP000813463">
    <property type="component" value="Chromosome 4"/>
</dbReference>
<dbReference type="PANTHER" id="PTHR33701:SF3">
    <property type="entry name" value="TRANSCRIPTIONAL REGULATOR ATRX"/>
    <property type="match status" value="1"/>
</dbReference>
<feature type="compositionally biased region" description="Polar residues" evidence="1">
    <location>
        <begin position="1"/>
        <end position="10"/>
    </location>
</feature>
<evidence type="ECO:0000313" key="3">
    <source>
        <dbReference type="RefSeq" id="XP_056682413.1"/>
    </source>
</evidence>
<dbReference type="RefSeq" id="XP_056682415.1">
    <property type="nucleotide sequence ID" value="XM_056826437.1"/>
</dbReference>
<feature type="region of interest" description="Disordered" evidence="1">
    <location>
        <begin position="1"/>
        <end position="33"/>
    </location>
</feature>
<sequence length="403" mass="44688">MQNSSENSQAKQDERSTVEGSKHESFKSDAQESNAVDCLVHGLDCLNFQSEELEKSHERFGERGSGKDKGSCTFQSQAQEYDASNSTHECEFSGEMERALQHQAQLIRSYEAQEKDQRDWEEKYGENNDSCEPGSHSDVTEERDENKAAAAQLIDHNKAGMQTKSSMTDLNSFKLSPEAGRGSSEKQNVSEMQPRGSPAPDFAFSVANSNQYLELAGRNLLHEGLGPSAFSDSASNDEELSSSVGTVLDALQEAKLLIKQQMNSLPETRISVGRDIETCVPSNRDVDWLKFPVGCPGLFRVPTDHEGQSLSRQFVSKPSGDSFFTSPDNSIRQPRFDFHFGTNISASRNSDELTNSNSSFPDLFPRMLSNQMMGSQFLGNQAGILPYGNSSFQNHDVRPNTYR</sequence>
<evidence type="ECO:0008006" key="6">
    <source>
        <dbReference type="Google" id="ProtNLM"/>
    </source>
</evidence>
<feature type="compositionally biased region" description="Basic and acidic residues" evidence="1">
    <location>
        <begin position="138"/>
        <end position="147"/>
    </location>
</feature>
<reference evidence="3 4" key="2">
    <citation type="submission" date="2025-05" db="UniProtKB">
        <authorList>
            <consortium name="RefSeq"/>
        </authorList>
    </citation>
    <scope>IDENTIFICATION</scope>
    <source>
        <tissue evidence="3 4">Leaf</tissue>
    </source>
</reference>
<feature type="compositionally biased region" description="Basic and acidic residues" evidence="1">
    <location>
        <begin position="11"/>
        <end position="30"/>
    </location>
</feature>
<feature type="compositionally biased region" description="Basic and acidic residues" evidence="1">
    <location>
        <begin position="53"/>
        <end position="70"/>
    </location>
</feature>
<protein>
    <recommendedName>
        <fullName evidence="6">Ataxin-2 C-terminal domain-containing protein</fullName>
    </recommendedName>
</protein>
<feature type="compositionally biased region" description="Polar residues" evidence="1">
    <location>
        <begin position="160"/>
        <end position="174"/>
    </location>
</feature>
<feature type="compositionally biased region" description="Basic and acidic residues" evidence="1">
    <location>
        <begin position="88"/>
        <end position="100"/>
    </location>
</feature>
<dbReference type="RefSeq" id="XP_056682414.1">
    <property type="nucleotide sequence ID" value="XM_056826436.1"/>
</dbReference>
<gene>
    <name evidence="3 4 5" type="primary">LOC110775347</name>
</gene>
<organism evidence="2 5">
    <name type="scientific">Spinacia oleracea</name>
    <name type="common">Spinach</name>
    <dbReference type="NCBI Taxonomy" id="3562"/>
    <lineage>
        <taxon>Eukaryota</taxon>
        <taxon>Viridiplantae</taxon>
        <taxon>Streptophyta</taxon>
        <taxon>Embryophyta</taxon>
        <taxon>Tracheophyta</taxon>
        <taxon>Spermatophyta</taxon>
        <taxon>Magnoliopsida</taxon>
        <taxon>eudicotyledons</taxon>
        <taxon>Gunneridae</taxon>
        <taxon>Pentapetalae</taxon>
        <taxon>Caryophyllales</taxon>
        <taxon>Chenopodiaceae</taxon>
        <taxon>Chenopodioideae</taxon>
        <taxon>Anserineae</taxon>
        <taxon>Spinacia</taxon>
    </lineage>
</organism>
<keyword evidence="2" id="KW-1185">Reference proteome</keyword>